<feature type="compositionally biased region" description="Polar residues" evidence="1">
    <location>
        <begin position="75"/>
        <end position="84"/>
    </location>
</feature>
<protein>
    <submittedName>
        <fullName evidence="2">Proteasomal ubiquitin receptor ADRM1-B-like</fullName>
    </submittedName>
</protein>
<proteinExistence type="predicted"/>
<evidence type="ECO:0000313" key="2">
    <source>
        <dbReference type="RefSeq" id="XP_016508798.1"/>
    </source>
</evidence>
<dbReference type="OrthoDB" id="1737504at2759"/>
<feature type="region of interest" description="Disordered" evidence="1">
    <location>
        <begin position="109"/>
        <end position="130"/>
    </location>
</feature>
<dbReference type="RefSeq" id="XP_016508798.1">
    <property type="nucleotide sequence ID" value="XM_016653312.1"/>
</dbReference>
<feature type="region of interest" description="Disordered" evidence="1">
    <location>
        <begin position="1"/>
        <end position="87"/>
    </location>
</feature>
<feature type="compositionally biased region" description="Polar residues" evidence="1">
    <location>
        <begin position="35"/>
        <end position="48"/>
    </location>
</feature>
<dbReference type="AlphaFoldDB" id="A0A1S4D631"/>
<sequence>MPQNPDNASGPILVDTGSQGTQQVNEVSHTDESIQHINQQEAQQTPARETQESHPKTPSIVAPEIAPRTERVPERSSNNGSITDPTIAKMLGDLSKRIESSSWRFMQQLSPEEAVPEPVSRKFGTPELPTYDRISDPEERTISYTYAGKGSDLQDDEFEPVSLKKFGETLSKGTIMWRHNLAPDLTNSLTIPADSSAEAHADAIEAATGWPDTSEAEQRENEMPEEVAPHSLME</sequence>
<accession>A0A1S4D631</accession>
<gene>
    <name evidence="2" type="primary">LOC107826350</name>
</gene>
<dbReference type="PaxDb" id="4097-A0A1S4D631"/>
<feature type="compositionally biased region" description="Polar residues" evidence="1">
    <location>
        <begin position="16"/>
        <end position="27"/>
    </location>
</feature>
<feature type="region of interest" description="Disordered" evidence="1">
    <location>
        <begin position="196"/>
        <end position="234"/>
    </location>
</feature>
<evidence type="ECO:0000256" key="1">
    <source>
        <dbReference type="SAM" id="MobiDB-lite"/>
    </source>
</evidence>
<name>A0A1S4D631_TOBAC</name>
<organism evidence="2">
    <name type="scientific">Nicotiana tabacum</name>
    <name type="common">Common tobacco</name>
    <dbReference type="NCBI Taxonomy" id="4097"/>
    <lineage>
        <taxon>Eukaryota</taxon>
        <taxon>Viridiplantae</taxon>
        <taxon>Streptophyta</taxon>
        <taxon>Embryophyta</taxon>
        <taxon>Tracheophyta</taxon>
        <taxon>Spermatophyta</taxon>
        <taxon>Magnoliopsida</taxon>
        <taxon>eudicotyledons</taxon>
        <taxon>Gunneridae</taxon>
        <taxon>Pentapetalae</taxon>
        <taxon>asterids</taxon>
        <taxon>lamiids</taxon>
        <taxon>Solanales</taxon>
        <taxon>Solanaceae</taxon>
        <taxon>Nicotianoideae</taxon>
        <taxon>Nicotianeae</taxon>
        <taxon>Nicotiana</taxon>
    </lineage>
</organism>
<dbReference type="KEGG" id="nta:107826350"/>
<reference evidence="2" key="1">
    <citation type="submission" date="2025-08" db="UniProtKB">
        <authorList>
            <consortium name="RefSeq"/>
        </authorList>
    </citation>
    <scope>IDENTIFICATION</scope>
</reference>